<dbReference type="Proteomes" id="UP001139522">
    <property type="component" value="Unassembled WGS sequence"/>
</dbReference>
<dbReference type="EMBL" id="JAMZEG020000003">
    <property type="protein sequence ID" value="MDE8603930.1"/>
    <property type="molecule type" value="Genomic_DNA"/>
</dbReference>
<protein>
    <submittedName>
        <fullName evidence="1">Uncharacterized protein</fullName>
    </submittedName>
</protein>
<reference evidence="1" key="1">
    <citation type="submission" date="2023-01" db="EMBL/GenBank/DDBJ databases">
        <title>Psychroserpens sp. MSW6 and Marinomonas sp. RSW2, isolated from seawater.</title>
        <authorList>
            <person name="Kristyanto S."/>
            <person name="Jung J."/>
            <person name="Kim J.M."/>
            <person name="Jeon C.O."/>
        </authorList>
    </citation>
    <scope>NUCLEOTIDE SEQUENCE</scope>
    <source>
        <strain evidence="1">RSW2</strain>
    </source>
</reference>
<proteinExistence type="predicted"/>
<comment type="caution">
    <text evidence="1">The sequence shown here is derived from an EMBL/GenBank/DDBJ whole genome shotgun (WGS) entry which is preliminary data.</text>
</comment>
<dbReference type="RefSeq" id="WP_255896424.1">
    <property type="nucleotide sequence ID" value="NZ_JAMZEG020000003.1"/>
</dbReference>
<sequence>MSNADYNVIQRTTLSGFAQLPSDLQNRYLATCPRSVQVALLKLANQ</sequence>
<gene>
    <name evidence="1" type="ORF">M3I01_013585</name>
</gene>
<accession>A0ABT5WIQ4</accession>
<evidence type="ECO:0000313" key="1">
    <source>
        <dbReference type="EMBL" id="MDE8603930.1"/>
    </source>
</evidence>
<organism evidence="1 2">
    <name type="scientific">Marinomonas maritima</name>
    <dbReference type="NCBI Taxonomy" id="2940935"/>
    <lineage>
        <taxon>Bacteria</taxon>
        <taxon>Pseudomonadati</taxon>
        <taxon>Pseudomonadota</taxon>
        <taxon>Gammaproteobacteria</taxon>
        <taxon>Oceanospirillales</taxon>
        <taxon>Oceanospirillaceae</taxon>
        <taxon>Marinomonas</taxon>
    </lineage>
</organism>
<evidence type="ECO:0000313" key="2">
    <source>
        <dbReference type="Proteomes" id="UP001139522"/>
    </source>
</evidence>
<keyword evidence="2" id="KW-1185">Reference proteome</keyword>
<name>A0ABT5WIQ4_9GAMM</name>